<dbReference type="PANTHER" id="PTHR39183">
    <property type="entry name" value="SPORE COAT PROTEIN F-LIKE PROTEIN YHCQ"/>
    <property type="match status" value="1"/>
</dbReference>
<evidence type="ECO:0000313" key="2">
    <source>
        <dbReference type="Proteomes" id="UP000789326"/>
    </source>
</evidence>
<evidence type="ECO:0000313" key="1">
    <source>
        <dbReference type="EMBL" id="CAH0192421.1"/>
    </source>
</evidence>
<protein>
    <submittedName>
        <fullName evidence="1">Spore coat protein F</fullName>
    </submittedName>
</protein>
<dbReference type="InterPro" id="IPR012851">
    <property type="entry name" value="Spore_coat_CotF-like"/>
</dbReference>
<organism evidence="1 2">
    <name type="scientific">Peribacillus simplex</name>
    <dbReference type="NCBI Taxonomy" id="1478"/>
    <lineage>
        <taxon>Bacteria</taxon>
        <taxon>Bacillati</taxon>
        <taxon>Bacillota</taxon>
        <taxon>Bacilli</taxon>
        <taxon>Bacillales</taxon>
        <taxon>Bacillaceae</taxon>
        <taxon>Peribacillus</taxon>
    </lineage>
</organism>
<dbReference type="RefSeq" id="WP_230301539.1">
    <property type="nucleotide sequence ID" value="NZ_CAKKMG010000016.1"/>
</dbReference>
<dbReference type="AlphaFoldDB" id="A0A9W4KRJ6"/>
<dbReference type="PANTHER" id="PTHR39183:SF1">
    <property type="entry name" value="SPORE COAT PROTEIN F-LIKE PROTEIN YHCQ"/>
    <property type="match status" value="1"/>
</dbReference>
<gene>
    <name evidence="1" type="primary">cotF</name>
    <name evidence="1" type="ORF">SRABI133_01696</name>
</gene>
<name>A0A9W4KRJ6_9BACI</name>
<accession>A0A9W4KRJ6</accession>
<sequence length="150" mass="16832">MKPTHSHLAWHETLELHEWVGAQSNALIIKDPILKTIYKQTIDTLTQNIMELLQFYPLTPKAGRDDASAAAAGELLSFAKSSIKSYALAITETATSSLRKVFKKHLNGAIDTHAKIFSYLYERNLYPAYDLNQLLQNDVDVANKALSQPF</sequence>
<keyword evidence="1" id="KW-0946">Virion</keyword>
<dbReference type="Pfam" id="PF07875">
    <property type="entry name" value="Coat_F"/>
    <property type="match status" value="1"/>
</dbReference>
<dbReference type="EMBL" id="CAKKMG010000016">
    <property type="protein sequence ID" value="CAH0192421.1"/>
    <property type="molecule type" value="Genomic_DNA"/>
</dbReference>
<comment type="caution">
    <text evidence="1">The sequence shown here is derived from an EMBL/GenBank/DDBJ whole genome shotgun (WGS) entry which is preliminary data.</text>
</comment>
<dbReference type="Proteomes" id="UP000789326">
    <property type="component" value="Unassembled WGS sequence"/>
</dbReference>
<keyword evidence="1" id="KW-0167">Capsid protein</keyword>
<proteinExistence type="predicted"/>
<reference evidence="1" key="1">
    <citation type="submission" date="2021-11" db="EMBL/GenBank/DDBJ databases">
        <authorList>
            <person name="Bulgarelli D."/>
        </authorList>
    </citation>
    <scope>NUCLEOTIDE SEQUENCE</scope>
    <source>
        <strain evidence="1">Bi133</strain>
    </source>
</reference>